<dbReference type="Gramene" id="TuG1812G0400001436.01.T10">
    <property type="protein sequence ID" value="TuG1812G0400001436.01.T10.cds440542"/>
    <property type="gene ID" value="TuG1812G0400001436.01"/>
</dbReference>
<reference evidence="1" key="3">
    <citation type="submission" date="2022-06" db="UniProtKB">
        <authorList>
            <consortium name="EnsemblPlants"/>
        </authorList>
    </citation>
    <scope>IDENTIFICATION</scope>
</reference>
<dbReference type="AlphaFoldDB" id="A0A8R7Q3L1"/>
<accession>A0A8R7Q3L1</accession>
<dbReference type="Proteomes" id="UP000015106">
    <property type="component" value="Chromosome 4"/>
</dbReference>
<dbReference type="EnsemblPlants" id="TuG1812G0400001436.01.T10">
    <property type="protein sequence ID" value="TuG1812G0400001436.01.T10.cds440542"/>
    <property type="gene ID" value="TuG1812G0400001436.01"/>
</dbReference>
<evidence type="ECO:0000313" key="2">
    <source>
        <dbReference type="Proteomes" id="UP000015106"/>
    </source>
</evidence>
<organism evidence="1 2">
    <name type="scientific">Triticum urartu</name>
    <name type="common">Red wild einkorn</name>
    <name type="synonym">Crithodium urartu</name>
    <dbReference type="NCBI Taxonomy" id="4572"/>
    <lineage>
        <taxon>Eukaryota</taxon>
        <taxon>Viridiplantae</taxon>
        <taxon>Streptophyta</taxon>
        <taxon>Embryophyta</taxon>
        <taxon>Tracheophyta</taxon>
        <taxon>Spermatophyta</taxon>
        <taxon>Magnoliopsida</taxon>
        <taxon>Liliopsida</taxon>
        <taxon>Poales</taxon>
        <taxon>Poaceae</taxon>
        <taxon>BOP clade</taxon>
        <taxon>Pooideae</taxon>
        <taxon>Triticodae</taxon>
        <taxon>Triticeae</taxon>
        <taxon>Triticinae</taxon>
        <taxon>Triticum</taxon>
    </lineage>
</organism>
<reference evidence="2" key="1">
    <citation type="journal article" date="2013" name="Nature">
        <title>Draft genome of the wheat A-genome progenitor Triticum urartu.</title>
        <authorList>
            <person name="Ling H.Q."/>
            <person name="Zhao S."/>
            <person name="Liu D."/>
            <person name="Wang J."/>
            <person name="Sun H."/>
            <person name="Zhang C."/>
            <person name="Fan H."/>
            <person name="Li D."/>
            <person name="Dong L."/>
            <person name="Tao Y."/>
            <person name="Gao C."/>
            <person name="Wu H."/>
            <person name="Li Y."/>
            <person name="Cui Y."/>
            <person name="Guo X."/>
            <person name="Zheng S."/>
            <person name="Wang B."/>
            <person name="Yu K."/>
            <person name="Liang Q."/>
            <person name="Yang W."/>
            <person name="Lou X."/>
            <person name="Chen J."/>
            <person name="Feng M."/>
            <person name="Jian J."/>
            <person name="Zhang X."/>
            <person name="Luo G."/>
            <person name="Jiang Y."/>
            <person name="Liu J."/>
            <person name="Wang Z."/>
            <person name="Sha Y."/>
            <person name="Zhang B."/>
            <person name="Wu H."/>
            <person name="Tang D."/>
            <person name="Shen Q."/>
            <person name="Xue P."/>
            <person name="Zou S."/>
            <person name="Wang X."/>
            <person name="Liu X."/>
            <person name="Wang F."/>
            <person name="Yang Y."/>
            <person name="An X."/>
            <person name="Dong Z."/>
            <person name="Zhang K."/>
            <person name="Zhang X."/>
            <person name="Luo M.C."/>
            <person name="Dvorak J."/>
            <person name="Tong Y."/>
            <person name="Wang J."/>
            <person name="Yang H."/>
            <person name="Li Z."/>
            <person name="Wang D."/>
            <person name="Zhang A."/>
            <person name="Wang J."/>
        </authorList>
    </citation>
    <scope>NUCLEOTIDE SEQUENCE</scope>
    <source>
        <strain evidence="2">cv. G1812</strain>
    </source>
</reference>
<protein>
    <submittedName>
        <fullName evidence="1">Uncharacterized protein</fullName>
    </submittedName>
</protein>
<reference evidence="1" key="2">
    <citation type="submission" date="2018-03" db="EMBL/GenBank/DDBJ databases">
        <title>The Triticum urartu genome reveals the dynamic nature of wheat genome evolution.</title>
        <authorList>
            <person name="Ling H."/>
            <person name="Ma B."/>
            <person name="Shi X."/>
            <person name="Liu H."/>
            <person name="Dong L."/>
            <person name="Sun H."/>
            <person name="Cao Y."/>
            <person name="Gao Q."/>
            <person name="Zheng S."/>
            <person name="Li Y."/>
            <person name="Yu Y."/>
            <person name="Du H."/>
            <person name="Qi M."/>
            <person name="Li Y."/>
            <person name="Yu H."/>
            <person name="Cui Y."/>
            <person name="Wang N."/>
            <person name="Chen C."/>
            <person name="Wu H."/>
            <person name="Zhao Y."/>
            <person name="Zhang J."/>
            <person name="Li Y."/>
            <person name="Zhou W."/>
            <person name="Zhang B."/>
            <person name="Hu W."/>
            <person name="Eijk M."/>
            <person name="Tang J."/>
            <person name="Witsenboer H."/>
            <person name="Zhao S."/>
            <person name="Li Z."/>
            <person name="Zhang A."/>
            <person name="Wang D."/>
            <person name="Liang C."/>
        </authorList>
    </citation>
    <scope>NUCLEOTIDE SEQUENCE [LARGE SCALE GENOMIC DNA]</scope>
    <source>
        <strain evidence="1">cv. G1812</strain>
    </source>
</reference>
<name>A0A8R7Q3L1_TRIUA</name>
<sequence length="50" mass="5774">LLYPTPKEIDKKKHVCILNVLANLVLRLSIEGDHEIFSCSFIMFIWGLKS</sequence>
<evidence type="ECO:0000313" key="1">
    <source>
        <dbReference type="EnsemblPlants" id="TuG1812G0400001436.01.T10.cds440542"/>
    </source>
</evidence>
<keyword evidence="2" id="KW-1185">Reference proteome</keyword>
<proteinExistence type="predicted"/>